<organism evidence="2 3">
    <name type="scientific">Haloechinothrix salitolerans</name>
    <dbReference type="NCBI Taxonomy" id="926830"/>
    <lineage>
        <taxon>Bacteria</taxon>
        <taxon>Bacillati</taxon>
        <taxon>Actinomycetota</taxon>
        <taxon>Actinomycetes</taxon>
        <taxon>Pseudonocardiales</taxon>
        <taxon>Pseudonocardiaceae</taxon>
        <taxon>Haloechinothrix</taxon>
    </lineage>
</organism>
<dbReference type="PROSITE" id="PS50943">
    <property type="entry name" value="HTH_CROC1"/>
    <property type="match status" value="1"/>
</dbReference>
<evidence type="ECO:0000259" key="1">
    <source>
        <dbReference type="PROSITE" id="PS50943"/>
    </source>
</evidence>
<comment type="caution">
    <text evidence="2">The sequence shown here is derived from an EMBL/GenBank/DDBJ whole genome shotgun (WGS) entry which is preliminary data.</text>
</comment>
<sequence>MSDPAADEESTGDGPGVFSPGRLRAYRDLYGYTRVALGDRTGLPADTITAYEEGTATPPAAHLVTLAAALNVQPRDFTGPSGADNSWEYWGLICAAMPPMTADQIATVATVLRRIDKHRERPDDPPASERPRAA</sequence>
<proteinExistence type="predicted"/>
<evidence type="ECO:0000313" key="3">
    <source>
        <dbReference type="Proteomes" id="UP001596337"/>
    </source>
</evidence>
<reference evidence="3" key="1">
    <citation type="journal article" date="2019" name="Int. J. Syst. Evol. Microbiol.">
        <title>The Global Catalogue of Microorganisms (GCM) 10K type strain sequencing project: providing services to taxonomists for standard genome sequencing and annotation.</title>
        <authorList>
            <consortium name="The Broad Institute Genomics Platform"/>
            <consortium name="The Broad Institute Genome Sequencing Center for Infectious Disease"/>
            <person name="Wu L."/>
            <person name="Ma J."/>
        </authorList>
    </citation>
    <scope>NUCLEOTIDE SEQUENCE [LARGE SCALE GENOMIC DNA]</scope>
    <source>
        <strain evidence="3">KCTC 32255</strain>
    </source>
</reference>
<dbReference type="InterPro" id="IPR010982">
    <property type="entry name" value="Lambda_DNA-bd_dom_sf"/>
</dbReference>
<dbReference type="SUPFAM" id="SSF47413">
    <property type="entry name" value="lambda repressor-like DNA-binding domains"/>
    <property type="match status" value="1"/>
</dbReference>
<keyword evidence="3" id="KW-1185">Reference proteome</keyword>
<evidence type="ECO:0000313" key="2">
    <source>
        <dbReference type="EMBL" id="MFC6870010.1"/>
    </source>
</evidence>
<dbReference type="Proteomes" id="UP001596337">
    <property type="component" value="Unassembled WGS sequence"/>
</dbReference>
<protein>
    <submittedName>
        <fullName evidence="2">Helix-turn-helix domain-containing protein</fullName>
    </submittedName>
</protein>
<name>A0ABW2C3V9_9PSEU</name>
<dbReference type="RefSeq" id="WP_345394031.1">
    <property type="nucleotide sequence ID" value="NZ_BAABLA010000021.1"/>
</dbReference>
<gene>
    <name evidence="2" type="ORF">ACFQGD_22980</name>
</gene>
<dbReference type="Pfam" id="PF01381">
    <property type="entry name" value="HTH_3"/>
    <property type="match status" value="1"/>
</dbReference>
<accession>A0ABW2C3V9</accession>
<feature type="domain" description="HTH cro/C1-type" evidence="1">
    <location>
        <begin position="23"/>
        <end position="77"/>
    </location>
</feature>
<dbReference type="InterPro" id="IPR001387">
    <property type="entry name" value="Cro/C1-type_HTH"/>
</dbReference>
<dbReference type="CDD" id="cd00093">
    <property type="entry name" value="HTH_XRE"/>
    <property type="match status" value="1"/>
</dbReference>
<dbReference type="SMART" id="SM00530">
    <property type="entry name" value="HTH_XRE"/>
    <property type="match status" value="1"/>
</dbReference>
<dbReference type="Gene3D" id="1.10.260.40">
    <property type="entry name" value="lambda repressor-like DNA-binding domains"/>
    <property type="match status" value="1"/>
</dbReference>
<dbReference type="EMBL" id="JBHSXX010000001">
    <property type="protein sequence ID" value="MFC6870010.1"/>
    <property type="molecule type" value="Genomic_DNA"/>
</dbReference>